<dbReference type="PANTHER" id="PTHR37807">
    <property type="entry name" value="OS07G0160300 PROTEIN"/>
    <property type="match status" value="1"/>
</dbReference>
<dbReference type="Proteomes" id="UP001576708">
    <property type="component" value="Unassembled WGS sequence"/>
</dbReference>
<dbReference type="InterPro" id="IPR027417">
    <property type="entry name" value="P-loop_NTPase"/>
</dbReference>
<dbReference type="Gene3D" id="3.40.50.300">
    <property type="entry name" value="P-loop containing nucleotide triphosphate hydrolases"/>
    <property type="match status" value="1"/>
</dbReference>
<dbReference type="EMBL" id="JBHFGU010000003">
    <property type="protein sequence ID" value="MFB2620528.1"/>
    <property type="molecule type" value="Genomic_DNA"/>
</dbReference>
<sequence>MSTPINVSIDISSGANSEISNKGTLVLLCGKMGAGKSTLARELAKGEHCVLISEDEWLATLYPNEIKDFDAYIHYAARLKPLLKRHIEALLQAGLTVVMDFPVNTLNQRRWLLGLSLDTGAAHRLIYLKHSDELCLSRLALRRQAEPERAQFDTEAVYWHVSSFFQAPTEEEGLNIEILESSDC</sequence>
<reference evidence="1 2" key="1">
    <citation type="submission" date="2024-09" db="EMBL/GenBank/DDBJ databases">
        <authorList>
            <person name="Zhang Y."/>
        </authorList>
    </citation>
    <scope>NUCLEOTIDE SEQUENCE [LARGE SCALE GENOMIC DNA]</scope>
    <source>
        <strain evidence="1 2">ZJ318</strain>
    </source>
</reference>
<protein>
    <submittedName>
        <fullName evidence="1">AAA family ATPase</fullName>
    </submittedName>
</protein>
<dbReference type="RefSeq" id="WP_342201801.1">
    <property type="nucleotide sequence ID" value="NZ_JBCATE010000003.1"/>
</dbReference>
<accession>A0ABV4VJM8</accession>
<keyword evidence="2" id="KW-1185">Reference proteome</keyword>
<dbReference type="PANTHER" id="PTHR37807:SF3">
    <property type="entry name" value="OS07G0160300 PROTEIN"/>
    <property type="match status" value="1"/>
</dbReference>
<gene>
    <name evidence="1" type="ORF">ACE02W_11970</name>
</gene>
<evidence type="ECO:0000313" key="1">
    <source>
        <dbReference type="EMBL" id="MFB2620528.1"/>
    </source>
</evidence>
<organism evidence="1 2">
    <name type="scientific">Shewanella mangrovisoli</name>
    <dbReference type="NCBI Taxonomy" id="2864211"/>
    <lineage>
        <taxon>Bacteria</taxon>
        <taxon>Pseudomonadati</taxon>
        <taxon>Pseudomonadota</taxon>
        <taxon>Gammaproteobacteria</taxon>
        <taxon>Alteromonadales</taxon>
        <taxon>Shewanellaceae</taxon>
        <taxon>Shewanella</taxon>
    </lineage>
</organism>
<evidence type="ECO:0000313" key="2">
    <source>
        <dbReference type="Proteomes" id="UP001576708"/>
    </source>
</evidence>
<comment type="caution">
    <text evidence="1">The sequence shown here is derived from an EMBL/GenBank/DDBJ whole genome shotgun (WGS) entry which is preliminary data.</text>
</comment>
<proteinExistence type="predicted"/>
<dbReference type="SUPFAM" id="SSF52540">
    <property type="entry name" value="P-loop containing nucleoside triphosphate hydrolases"/>
    <property type="match status" value="1"/>
</dbReference>
<name>A0ABV4VJM8_9GAMM</name>
<dbReference type="Pfam" id="PF13671">
    <property type="entry name" value="AAA_33"/>
    <property type="match status" value="1"/>
</dbReference>